<feature type="compositionally biased region" description="Low complexity" evidence="1">
    <location>
        <begin position="39"/>
        <end position="49"/>
    </location>
</feature>
<comment type="caution">
    <text evidence="3">The sequence shown here is derived from an EMBL/GenBank/DDBJ whole genome shotgun (WGS) entry which is preliminary data.</text>
</comment>
<evidence type="ECO:0000313" key="4">
    <source>
        <dbReference type="Proteomes" id="UP001437256"/>
    </source>
</evidence>
<dbReference type="InterPro" id="IPR039254">
    <property type="entry name" value="Rds1"/>
</dbReference>
<feature type="chain" id="PRO_5047483037" description="Rds1 protein" evidence="2">
    <location>
        <begin position="20"/>
        <end position="319"/>
    </location>
</feature>
<sequence>MSSFTRVIALLALASTISSAPHNHDATSTVLATSSAATAFPPTQTQPQKPFTPPGGLGTNGTPPVYAPLSDFDFQSLNLALNQEWIELDLFHFGLAKFSEQEFEDAGLDAEDRYLIEYMADQEVGHAIALSNILGPTAAKPCNYSYPFTDVRGFVDFCQKLTRFGESGVLGFIEHLNSRDAANVLVQSITVEARQQMVFRQFEGLFPMPIWFIPGITQSMAWTLLANYITTCPDENPRIEWQNFPGLNITNNPAPNEQNLTPGISSNVSALSSPGQEVELTWEDPGKITGYDQLYRTNTTAGEPKVSGMLSVVPALYCD</sequence>
<dbReference type="PANTHER" id="PTHR38705:SF1">
    <property type="entry name" value="PROTEIN RDS1"/>
    <property type="match status" value="1"/>
</dbReference>
<evidence type="ECO:0000256" key="2">
    <source>
        <dbReference type="SAM" id="SignalP"/>
    </source>
</evidence>
<accession>A0ABR3A0L5</accession>
<dbReference type="EMBL" id="JBBXMP010000024">
    <property type="protein sequence ID" value="KAL0067551.1"/>
    <property type="molecule type" value="Genomic_DNA"/>
</dbReference>
<keyword evidence="2" id="KW-0732">Signal</keyword>
<dbReference type="PANTHER" id="PTHR38705">
    <property type="entry name" value="PROTEIN RDS1"/>
    <property type="match status" value="1"/>
</dbReference>
<organism evidence="3 4">
    <name type="scientific">Marasmius tenuissimus</name>
    <dbReference type="NCBI Taxonomy" id="585030"/>
    <lineage>
        <taxon>Eukaryota</taxon>
        <taxon>Fungi</taxon>
        <taxon>Dikarya</taxon>
        <taxon>Basidiomycota</taxon>
        <taxon>Agaricomycotina</taxon>
        <taxon>Agaricomycetes</taxon>
        <taxon>Agaricomycetidae</taxon>
        <taxon>Agaricales</taxon>
        <taxon>Marasmiineae</taxon>
        <taxon>Marasmiaceae</taxon>
        <taxon>Marasmius</taxon>
    </lineage>
</organism>
<reference evidence="3 4" key="1">
    <citation type="submission" date="2024-05" db="EMBL/GenBank/DDBJ databases">
        <title>A draft genome resource for the thread blight pathogen Marasmius tenuissimus strain MS-2.</title>
        <authorList>
            <person name="Yulfo-Soto G.E."/>
            <person name="Baruah I.K."/>
            <person name="Amoako-Attah I."/>
            <person name="Bukari Y."/>
            <person name="Meinhardt L.W."/>
            <person name="Bailey B.A."/>
            <person name="Cohen S.P."/>
        </authorList>
    </citation>
    <scope>NUCLEOTIDE SEQUENCE [LARGE SCALE GENOMIC DNA]</scope>
    <source>
        <strain evidence="3 4">MS-2</strain>
    </source>
</reference>
<gene>
    <name evidence="3" type="ORF">AAF712_005266</name>
</gene>
<feature type="signal peptide" evidence="2">
    <location>
        <begin position="1"/>
        <end position="19"/>
    </location>
</feature>
<protein>
    <recommendedName>
        <fullName evidence="5">Rds1 protein</fullName>
    </recommendedName>
</protein>
<dbReference type="Pfam" id="PF13668">
    <property type="entry name" value="Ferritin_2"/>
    <property type="match status" value="1"/>
</dbReference>
<evidence type="ECO:0008006" key="5">
    <source>
        <dbReference type="Google" id="ProtNLM"/>
    </source>
</evidence>
<dbReference type="Proteomes" id="UP001437256">
    <property type="component" value="Unassembled WGS sequence"/>
</dbReference>
<proteinExistence type="predicted"/>
<feature type="region of interest" description="Disordered" evidence="1">
    <location>
        <begin position="39"/>
        <end position="62"/>
    </location>
</feature>
<keyword evidence="4" id="KW-1185">Reference proteome</keyword>
<evidence type="ECO:0000313" key="3">
    <source>
        <dbReference type="EMBL" id="KAL0067551.1"/>
    </source>
</evidence>
<evidence type="ECO:0000256" key="1">
    <source>
        <dbReference type="SAM" id="MobiDB-lite"/>
    </source>
</evidence>
<name>A0ABR3A0L5_9AGAR</name>